<accession>A0ABN1QZQ4</accession>
<dbReference type="InterPro" id="IPR032466">
    <property type="entry name" value="Metal_Hydrolase"/>
</dbReference>
<dbReference type="EMBL" id="BAAAHH010000009">
    <property type="protein sequence ID" value="GAA0949746.1"/>
    <property type="molecule type" value="Genomic_DNA"/>
</dbReference>
<keyword evidence="1" id="KW-0456">Lyase</keyword>
<evidence type="ECO:0000313" key="3">
    <source>
        <dbReference type="EMBL" id="GAA0949746.1"/>
    </source>
</evidence>
<dbReference type="SUPFAM" id="SSF51556">
    <property type="entry name" value="Metallo-dependent hydrolases"/>
    <property type="match status" value="1"/>
</dbReference>
<dbReference type="Gene3D" id="3.20.20.140">
    <property type="entry name" value="Metal-dependent hydrolases"/>
    <property type="match status" value="1"/>
</dbReference>
<protein>
    <submittedName>
        <fullName evidence="3">Amidohydrolase family protein</fullName>
    </submittedName>
</protein>
<dbReference type="InterPro" id="IPR006680">
    <property type="entry name" value="Amidohydro-rel"/>
</dbReference>
<proteinExistence type="predicted"/>
<feature type="domain" description="Amidohydrolase-related" evidence="2">
    <location>
        <begin position="105"/>
        <end position="403"/>
    </location>
</feature>
<evidence type="ECO:0000256" key="1">
    <source>
        <dbReference type="ARBA" id="ARBA00023239"/>
    </source>
</evidence>
<name>A0ABN1QZQ4_9ACTN</name>
<evidence type="ECO:0000313" key="4">
    <source>
        <dbReference type="Proteomes" id="UP001500665"/>
    </source>
</evidence>
<comment type="caution">
    <text evidence="3">The sequence shown here is derived from an EMBL/GenBank/DDBJ whole genome shotgun (WGS) entry which is preliminary data.</text>
</comment>
<evidence type="ECO:0000259" key="2">
    <source>
        <dbReference type="Pfam" id="PF04909"/>
    </source>
</evidence>
<dbReference type="InterPro" id="IPR032465">
    <property type="entry name" value="ACMSD"/>
</dbReference>
<dbReference type="Proteomes" id="UP001500665">
    <property type="component" value="Unassembled WGS sequence"/>
</dbReference>
<gene>
    <name evidence="3" type="ORF">GCM10009550_27470</name>
</gene>
<keyword evidence="4" id="KW-1185">Reference proteome</keyword>
<dbReference type="PANTHER" id="PTHR21240">
    <property type="entry name" value="2-AMINO-3-CARBOXYLMUCONATE-6-SEMIALDEHYDE DECARBOXYLASE"/>
    <property type="match status" value="1"/>
</dbReference>
<dbReference type="PANTHER" id="PTHR21240:SF28">
    <property type="entry name" value="ISO-OROTATE DECARBOXYLASE (EUROFUNG)"/>
    <property type="match status" value="1"/>
</dbReference>
<reference evidence="3 4" key="1">
    <citation type="journal article" date="2019" name="Int. J. Syst. Evol. Microbiol.">
        <title>The Global Catalogue of Microorganisms (GCM) 10K type strain sequencing project: providing services to taxonomists for standard genome sequencing and annotation.</title>
        <authorList>
            <consortium name="The Broad Institute Genomics Platform"/>
            <consortium name="The Broad Institute Genome Sequencing Center for Infectious Disease"/>
            <person name="Wu L."/>
            <person name="Ma J."/>
        </authorList>
    </citation>
    <scope>NUCLEOTIDE SEQUENCE [LARGE SCALE GENOMIC DNA]</scope>
    <source>
        <strain evidence="3 4">JCM 10696</strain>
    </source>
</reference>
<dbReference type="Pfam" id="PF04909">
    <property type="entry name" value="Amidohydro_2"/>
    <property type="match status" value="1"/>
</dbReference>
<organism evidence="3 4">
    <name type="scientific">Actinocorallia libanotica</name>
    <dbReference type="NCBI Taxonomy" id="46162"/>
    <lineage>
        <taxon>Bacteria</taxon>
        <taxon>Bacillati</taxon>
        <taxon>Actinomycetota</taxon>
        <taxon>Actinomycetes</taxon>
        <taxon>Streptosporangiales</taxon>
        <taxon>Thermomonosporaceae</taxon>
        <taxon>Actinocorallia</taxon>
    </lineage>
</organism>
<sequence length="403" mass="45164">MRVNTCFFQAENLTFMCMTKTDFVVDADSHWCERPDLFTSLAPPEYRDRVPQVREVDGQLMWVFDGQPSGKFSAGGVVARDGSKEESEIALHTWTIDQIHEGAYDPDARLQVMDDCGIDAQVIFPSTIGLGGQGLAQVTDEKLRRLTFELYNDRQAQIQRDSDNRLLPLPLMPAWSVQECVREAKRVAALGARGVNMTSDPQDLGAPDLASREWDPFWEACTEAELPVHFHIGASVTGMTFYGKYPWASHPPSTRLAIGGTLLFIGNARVVANLLVSGIFNRHPDLKVVSVESGCGWVPFILEALDYEMTENAPSDLARLGRLPSEYFRSNIYATYWFETNQGKLASLVDSVGEDNILFETDFPHPTCLYPSPVERAKESMKSLSDTARRKILGENARRLYRL</sequence>